<protein>
    <submittedName>
        <fullName evidence="3">Uncharacterized protein</fullName>
    </submittedName>
</protein>
<accession>A0A6J5T9J4</accession>
<name>A0A6J5T9J4_9CAUD</name>
<evidence type="ECO:0000256" key="1">
    <source>
        <dbReference type="SAM" id="MobiDB-lite"/>
    </source>
</evidence>
<feature type="compositionally biased region" description="Acidic residues" evidence="1">
    <location>
        <begin position="45"/>
        <end position="77"/>
    </location>
</feature>
<gene>
    <name evidence="3" type="ORF">UFOVP34_29</name>
    <name evidence="2" type="ORF">UFOVP51_77</name>
</gene>
<feature type="compositionally biased region" description="Basic and acidic residues" evidence="1">
    <location>
        <begin position="35"/>
        <end position="44"/>
    </location>
</feature>
<reference evidence="3" key="1">
    <citation type="submission" date="2020-05" db="EMBL/GenBank/DDBJ databases">
        <authorList>
            <person name="Chiriac C."/>
            <person name="Salcher M."/>
            <person name="Ghai R."/>
            <person name="Kavagutti S V."/>
        </authorList>
    </citation>
    <scope>NUCLEOTIDE SEQUENCE</scope>
</reference>
<sequence>MNNNDELSIESDQIALNDTAGMDEIAEAIKEIERLKNGGAQKEEIQEEQEDDVEPEEEQEEEKEESQEQEVEEEEEPESKKAPKKLDKIWKIKRSRYKALAEKKAVEEENARLKEMLAESLNSGTYHYGKNVYSELEKAKESKRRAIEEGDIDASIEADINLNRAINNINELEKWTASEKQPQRQPEPRQSADDYDEIEREKAADWLDDHPELQPNSRQYNLGLATEVSQFIHHLDNGIEARGQRDLLYSEEYFDTIDKYIQDVNNRDKTEKNRKSLGSVGHVGSVRNSYGNANGKSSKTIQMTLTADEKKICAAGGISEKDWLKYKLEELQKGK</sequence>
<dbReference type="EMBL" id="LR796177">
    <property type="protein sequence ID" value="CAB4124216.1"/>
    <property type="molecule type" value="Genomic_DNA"/>
</dbReference>
<evidence type="ECO:0000313" key="3">
    <source>
        <dbReference type="EMBL" id="CAB4240835.1"/>
    </source>
</evidence>
<proteinExistence type="predicted"/>
<dbReference type="EMBL" id="LR797816">
    <property type="protein sequence ID" value="CAB4240835.1"/>
    <property type="molecule type" value="Genomic_DNA"/>
</dbReference>
<evidence type="ECO:0000313" key="2">
    <source>
        <dbReference type="EMBL" id="CAB4124216.1"/>
    </source>
</evidence>
<feature type="region of interest" description="Disordered" evidence="1">
    <location>
        <begin position="35"/>
        <end position="85"/>
    </location>
</feature>
<feature type="region of interest" description="Disordered" evidence="1">
    <location>
        <begin position="174"/>
        <end position="195"/>
    </location>
</feature>
<organism evidence="3">
    <name type="scientific">uncultured Caudovirales phage</name>
    <dbReference type="NCBI Taxonomy" id="2100421"/>
    <lineage>
        <taxon>Viruses</taxon>
        <taxon>Duplodnaviria</taxon>
        <taxon>Heunggongvirae</taxon>
        <taxon>Uroviricota</taxon>
        <taxon>Caudoviricetes</taxon>
        <taxon>Peduoviridae</taxon>
        <taxon>Maltschvirus</taxon>
        <taxon>Maltschvirus maltsch</taxon>
    </lineage>
</organism>